<organism evidence="3 4">
    <name type="scientific">Rhizobium oryzicola</name>
    <dbReference type="NCBI Taxonomy" id="1232668"/>
    <lineage>
        <taxon>Bacteria</taxon>
        <taxon>Pseudomonadati</taxon>
        <taxon>Pseudomonadota</taxon>
        <taxon>Alphaproteobacteria</taxon>
        <taxon>Hyphomicrobiales</taxon>
        <taxon>Rhizobiaceae</taxon>
        <taxon>Rhizobium/Agrobacterium group</taxon>
        <taxon>Rhizobium</taxon>
    </lineage>
</organism>
<keyword evidence="1" id="KW-1133">Transmembrane helix</keyword>
<dbReference type="InterPro" id="IPR006976">
    <property type="entry name" value="VanZ-like"/>
</dbReference>
<feature type="transmembrane region" description="Helical" evidence="1">
    <location>
        <begin position="59"/>
        <end position="78"/>
    </location>
</feature>
<dbReference type="Proteomes" id="UP001169006">
    <property type="component" value="Unassembled WGS sequence"/>
</dbReference>
<dbReference type="RefSeq" id="WP_302077878.1">
    <property type="nucleotide sequence ID" value="NZ_JAUKWQ010000005.1"/>
</dbReference>
<dbReference type="PIRSF" id="PIRSF033367">
    <property type="entry name" value="UCP033367_VanZ"/>
    <property type="match status" value="1"/>
</dbReference>
<feature type="transmembrane region" description="Helical" evidence="1">
    <location>
        <begin position="9"/>
        <end position="28"/>
    </location>
</feature>
<accession>A0ABT8SZ89</accession>
<evidence type="ECO:0000313" key="4">
    <source>
        <dbReference type="Proteomes" id="UP001169006"/>
    </source>
</evidence>
<keyword evidence="1" id="KW-0812">Transmembrane</keyword>
<feature type="transmembrane region" description="Helical" evidence="1">
    <location>
        <begin position="34"/>
        <end position="54"/>
    </location>
</feature>
<feature type="domain" description="VanZ-like" evidence="2">
    <location>
        <begin position="41"/>
        <end position="107"/>
    </location>
</feature>
<sequence length="120" mass="13367">MFKTLLFKLLPWLCLIAIIVVTVSPIRWRPPDPLPVSVDRAMAFALLAFLFGLVYPRRLLWLAIVLILGAGAIEMLQYLSPTRHPQLRDALVKAAGAVIGLVAVAILQRLQRSKKIAETE</sequence>
<evidence type="ECO:0000313" key="3">
    <source>
        <dbReference type="EMBL" id="MDO1583676.1"/>
    </source>
</evidence>
<comment type="caution">
    <text evidence="3">The sequence shown here is derived from an EMBL/GenBank/DDBJ whole genome shotgun (WGS) entry which is preliminary data.</text>
</comment>
<dbReference type="EMBL" id="JAUKWQ010000005">
    <property type="protein sequence ID" value="MDO1583676.1"/>
    <property type="molecule type" value="Genomic_DNA"/>
</dbReference>
<protein>
    <submittedName>
        <fullName evidence="3">VanZ family protein</fullName>
    </submittedName>
</protein>
<evidence type="ECO:0000259" key="2">
    <source>
        <dbReference type="Pfam" id="PF04892"/>
    </source>
</evidence>
<dbReference type="Pfam" id="PF04892">
    <property type="entry name" value="VanZ"/>
    <property type="match status" value="1"/>
</dbReference>
<reference evidence="3" key="2">
    <citation type="submission" date="2023-07" db="EMBL/GenBank/DDBJ databases">
        <authorList>
            <person name="Sun H."/>
        </authorList>
    </citation>
    <scope>NUCLEOTIDE SEQUENCE</scope>
    <source>
        <strain evidence="3">05753</strain>
    </source>
</reference>
<feature type="transmembrane region" description="Helical" evidence="1">
    <location>
        <begin position="90"/>
        <end position="107"/>
    </location>
</feature>
<keyword evidence="1" id="KW-0472">Membrane</keyword>
<evidence type="ECO:0000256" key="1">
    <source>
        <dbReference type="SAM" id="Phobius"/>
    </source>
</evidence>
<name>A0ABT8SZ89_9HYPH</name>
<reference evidence="3" key="1">
    <citation type="journal article" date="2015" name="Int. J. Syst. Evol. Microbiol.">
        <title>Rhizobium oryzicola sp. nov., potential plant-growth-promoting endophytic bacteria isolated from rice roots.</title>
        <authorList>
            <person name="Zhang X.X."/>
            <person name="Gao J.S."/>
            <person name="Cao Y.H."/>
            <person name="Sheirdil R.A."/>
            <person name="Wang X.C."/>
            <person name="Zhang L."/>
        </authorList>
    </citation>
    <scope>NUCLEOTIDE SEQUENCE</scope>
    <source>
        <strain evidence="3">05753</strain>
    </source>
</reference>
<keyword evidence="4" id="KW-1185">Reference proteome</keyword>
<gene>
    <name evidence="3" type="ORF">Q2T52_16440</name>
</gene>
<dbReference type="InterPro" id="IPR017015">
    <property type="entry name" value="UCP033367_VanZ"/>
</dbReference>
<proteinExistence type="predicted"/>